<name>A0ACB9ZXU4_CATRO</name>
<reference evidence="2" key="1">
    <citation type="journal article" date="2023" name="Nat. Plants">
        <title>Single-cell RNA sequencing provides a high-resolution roadmap for understanding the multicellular compartmentation of specialized metabolism.</title>
        <authorList>
            <person name="Sun S."/>
            <person name="Shen X."/>
            <person name="Li Y."/>
            <person name="Li Y."/>
            <person name="Wang S."/>
            <person name="Li R."/>
            <person name="Zhang H."/>
            <person name="Shen G."/>
            <person name="Guo B."/>
            <person name="Wei J."/>
            <person name="Xu J."/>
            <person name="St-Pierre B."/>
            <person name="Chen S."/>
            <person name="Sun C."/>
        </authorList>
    </citation>
    <scope>NUCLEOTIDE SEQUENCE [LARGE SCALE GENOMIC DNA]</scope>
</reference>
<dbReference type="EMBL" id="CM044707">
    <property type="protein sequence ID" value="KAI5652987.1"/>
    <property type="molecule type" value="Genomic_DNA"/>
</dbReference>
<evidence type="ECO:0000313" key="1">
    <source>
        <dbReference type="EMBL" id="KAI5652987.1"/>
    </source>
</evidence>
<accession>A0ACB9ZXU4</accession>
<protein>
    <submittedName>
        <fullName evidence="1">Uncharacterized protein</fullName>
    </submittedName>
</protein>
<dbReference type="Proteomes" id="UP001060085">
    <property type="component" value="Linkage Group LG07"/>
</dbReference>
<sequence length="104" mass="12428">MGEDIARPTETPRRQWMKKKRKRTNKRKPKAVKRSTRSLITLSKQPLSKCRFGRPNIRIPWQIFRSHSGAKMKIYRKQAKTKDFGAKVLENKEGNKKDKFSRDW</sequence>
<proteinExistence type="predicted"/>
<organism evidence="1 2">
    <name type="scientific">Catharanthus roseus</name>
    <name type="common">Madagascar periwinkle</name>
    <name type="synonym">Vinca rosea</name>
    <dbReference type="NCBI Taxonomy" id="4058"/>
    <lineage>
        <taxon>Eukaryota</taxon>
        <taxon>Viridiplantae</taxon>
        <taxon>Streptophyta</taxon>
        <taxon>Embryophyta</taxon>
        <taxon>Tracheophyta</taxon>
        <taxon>Spermatophyta</taxon>
        <taxon>Magnoliopsida</taxon>
        <taxon>eudicotyledons</taxon>
        <taxon>Gunneridae</taxon>
        <taxon>Pentapetalae</taxon>
        <taxon>asterids</taxon>
        <taxon>lamiids</taxon>
        <taxon>Gentianales</taxon>
        <taxon>Apocynaceae</taxon>
        <taxon>Rauvolfioideae</taxon>
        <taxon>Vinceae</taxon>
        <taxon>Catharanthinae</taxon>
        <taxon>Catharanthus</taxon>
    </lineage>
</organism>
<keyword evidence="2" id="KW-1185">Reference proteome</keyword>
<comment type="caution">
    <text evidence="1">The sequence shown here is derived from an EMBL/GenBank/DDBJ whole genome shotgun (WGS) entry which is preliminary data.</text>
</comment>
<evidence type="ECO:0000313" key="2">
    <source>
        <dbReference type="Proteomes" id="UP001060085"/>
    </source>
</evidence>
<gene>
    <name evidence="1" type="ORF">M9H77_30174</name>
</gene>